<proteinExistence type="inferred from homology"/>
<dbReference type="Gene3D" id="3.40.50.880">
    <property type="match status" value="1"/>
</dbReference>
<dbReference type="SUPFAM" id="SSF52317">
    <property type="entry name" value="Class I glutamine amidotransferase-like"/>
    <property type="match status" value="1"/>
</dbReference>
<dbReference type="PANTHER" id="PTHR43873:SF1">
    <property type="entry name" value="COBYRINATE A,C-DIAMIDE SYNTHASE"/>
    <property type="match status" value="1"/>
</dbReference>
<dbReference type="PROSITE" id="PS51274">
    <property type="entry name" value="GATASE_COBBQ"/>
    <property type="match status" value="1"/>
</dbReference>
<comment type="catalytic activity">
    <reaction evidence="7">
        <text>cob(II)yrinate + 2 L-glutamine + 2 ATP + 2 H2O = cob(II)yrinate a,c diamide + 2 L-glutamate + 2 ADP + 2 phosphate + 2 H(+)</text>
        <dbReference type="Rhea" id="RHEA:26289"/>
        <dbReference type="ChEBI" id="CHEBI:15377"/>
        <dbReference type="ChEBI" id="CHEBI:15378"/>
        <dbReference type="ChEBI" id="CHEBI:29985"/>
        <dbReference type="ChEBI" id="CHEBI:30616"/>
        <dbReference type="ChEBI" id="CHEBI:43474"/>
        <dbReference type="ChEBI" id="CHEBI:58359"/>
        <dbReference type="ChEBI" id="CHEBI:58537"/>
        <dbReference type="ChEBI" id="CHEBI:58894"/>
        <dbReference type="ChEBI" id="CHEBI:456216"/>
        <dbReference type="EC" id="6.3.5.11"/>
    </reaction>
</comment>
<dbReference type="GO" id="GO:0009236">
    <property type="term" value="P:cobalamin biosynthetic process"/>
    <property type="evidence" value="ECO:0007669"/>
    <property type="project" value="UniProtKB-UniRule"/>
</dbReference>
<dbReference type="OrthoDB" id="9764035at2"/>
<keyword evidence="3 7" id="KW-0547">Nucleotide-binding</keyword>
<keyword evidence="7" id="KW-0169">Cobalamin biosynthesis</keyword>
<accession>A0A419V8C5</accession>
<dbReference type="CDD" id="cd03130">
    <property type="entry name" value="GATase1_CobB"/>
    <property type="match status" value="1"/>
</dbReference>
<feature type="site" description="Increases nucleophilicity of active site Cys" evidence="7">
    <location>
        <position position="431"/>
    </location>
</feature>
<comment type="similarity">
    <text evidence="7">Belongs to the CobB/CbiA family.</text>
</comment>
<dbReference type="GO" id="GO:0005524">
    <property type="term" value="F:ATP binding"/>
    <property type="evidence" value="ECO:0007669"/>
    <property type="project" value="UniProtKB-UniRule"/>
</dbReference>
<dbReference type="NCBIfam" id="TIGR00379">
    <property type="entry name" value="cobB"/>
    <property type="match status" value="1"/>
</dbReference>
<evidence type="ECO:0000256" key="5">
    <source>
        <dbReference type="ARBA" id="ARBA00022842"/>
    </source>
</evidence>
<dbReference type="PANTHER" id="PTHR43873">
    <property type="entry name" value="COBYRINATE A,C-DIAMIDE SYNTHASE"/>
    <property type="match status" value="1"/>
</dbReference>
<keyword evidence="2 7" id="KW-0436">Ligase</keyword>
<keyword evidence="4 7" id="KW-0067">ATP-binding</keyword>
<dbReference type="Proteomes" id="UP000285120">
    <property type="component" value="Unassembled WGS sequence"/>
</dbReference>
<feature type="domain" description="CobQ/CobB/MinD/ParA nucleotide binding" evidence="8">
    <location>
        <begin position="5"/>
        <end position="189"/>
    </location>
</feature>
<dbReference type="InterPro" id="IPR004484">
    <property type="entry name" value="CbiA/CobB_synth"/>
</dbReference>
<comment type="pathway">
    <text evidence="7">Cofactor biosynthesis; adenosylcobalamin biosynthesis; cob(II)yrinate a,c-diamide from sirohydrochlorin (anaerobic route): step 10/10.</text>
</comment>
<comment type="domain">
    <text evidence="7">Comprises of two domains. The C-terminal domain contains the binding site for glutamine and catalyzes the hydrolysis of this substrate to glutamate and ammonia. The N-terminal domain is anticipated to bind ATP and cobyrinate and catalyzes the ultimate synthesis of the diamide product. The ammonia produced via the glutaminase domain is probably translocated to the adjacent domain via a molecular tunnel, where it reacts with an activated intermediate.</text>
</comment>
<dbReference type="InterPro" id="IPR011698">
    <property type="entry name" value="GATase_3"/>
</dbReference>
<dbReference type="InterPro" id="IPR002586">
    <property type="entry name" value="CobQ/CobB/MinD/ParA_Nub-bd_dom"/>
</dbReference>
<dbReference type="InterPro" id="IPR029062">
    <property type="entry name" value="Class_I_gatase-like"/>
</dbReference>
<gene>
    <name evidence="7" type="primary">cbiA</name>
    <name evidence="10" type="ORF">ATL39_0421</name>
</gene>
<keyword evidence="11" id="KW-1185">Reference proteome</keyword>
<name>A0A419V8C5_9BACL</name>
<comment type="caution">
    <text evidence="10">The sequence shown here is derived from an EMBL/GenBank/DDBJ whole genome shotgun (WGS) entry which is preliminary data.</text>
</comment>
<dbReference type="Pfam" id="PF07685">
    <property type="entry name" value="GATase_3"/>
    <property type="match status" value="1"/>
</dbReference>
<comment type="cofactor">
    <cofactor evidence="1 7">
        <name>Mg(2+)</name>
        <dbReference type="ChEBI" id="CHEBI:18420"/>
    </cofactor>
</comment>
<evidence type="ECO:0000313" key="10">
    <source>
        <dbReference type="EMBL" id="RKD76208.1"/>
    </source>
</evidence>
<dbReference type="Pfam" id="PF01656">
    <property type="entry name" value="CbiA"/>
    <property type="match status" value="1"/>
</dbReference>
<organism evidence="10 11">
    <name type="scientific">Sinobaca qinghaiensis</name>
    <dbReference type="NCBI Taxonomy" id="342944"/>
    <lineage>
        <taxon>Bacteria</taxon>
        <taxon>Bacillati</taxon>
        <taxon>Bacillota</taxon>
        <taxon>Bacilli</taxon>
        <taxon>Bacillales</taxon>
        <taxon>Sporolactobacillaceae</taxon>
        <taxon>Sinobaca</taxon>
    </lineage>
</organism>
<dbReference type="SUPFAM" id="SSF52540">
    <property type="entry name" value="P-loop containing nucleoside triphosphate hydrolases"/>
    <property type="match status" value="1"/>
</dbReference>
<keyword evidence="6 7" id="KW-0315">Glutamine amidotransferase</keyword>
<evidence type="ECO:0000256" key="7">
    <source>
        <dbReference type="HAMAP-Rule" id="MF_00027"/>
    </source>
</evidence>
<dbReference type="Gene3D" id="3.40.50.300">
    <property type="entry name" value="P-loop containing nucleotide triphosphate hydrolases"/>
    <property type="match status" value="2"/>
</dbReference>
<evidence type="ECO:0000259" key="8">
    <source>
        <dbReference type="Pfam" id="PF01656"/>
    </source>
</evidence>
<dbReference type="UniPathway" id="UPA00148">
    <property type="reaction ID" value="UER00231"/>
</dbReference>
<dbReference type="GO" id="GO:0042242">
    <property type="term" value="F:cobyrinic acid a,c-diamide synthase activity"/>
    <property type="evidence" value="ECO:0007669"/>
    <property type="project" value="UniProtKB-UniRule"/>
</dbReference>
<protein>
    <recommendedName>
        <fullName evidence="7">Cobyrinate a,c-diamide synthase</fullName>
        <ecNumber evidence="7">6.3.5.11</ecNumber>
    </recommendedName>
    <alternativeName>
        <fullName evidence="7">Cobyrinic acid a,c-diamide synthetase</fullName>
    </alternativeName>
</protein>
<keyword evidence="5 7" id="KW-0460">Magnesium</keyword>
<comment type="function">
    <text evidence="7">Catalyzes the ATP-dependent amidation of the two carboxylate groups at positions a and c of cobyrinate, using either L-glutamine or ammonia as the nitrogen source.</text>
</comment>
<comment type="miscellaneous">
    <text evidence="7">The a and c carboxylates of cobyrinate are activated for nucleophilic attack via formation of a phosphorylated intermediate by ATP. CbiA catalyzes first the amidation of the c-carboxylate, and then that of the a-carboxylate.</text>
</comment>
<evidence type="ECO:0000313" key="11">
    <source>
        <dbReference type="Proteomes" id="UP000285120"/>
    </source>
</evidence>
<evidence type="ECO:0000256" key="1">
    <source>
        <dbReference type="ARBA" id="ARBA00001946"/>
    </source>
</evidence>
<dbReference type="AlphaFoldDB" id="A0A419V8C5"/>
<dbReference type="RefSeq" id="WP_120191621.1">
    <property type="nucleotide sequence ID" value="NZ_RAPK01000006.1"/>
</dbReference>
<evidence type="ECO:0000256" key="6">
    <source>
        <dbReference type="ARBA" id="ARBA00022962"/>
    </source>
</evidence>
<dbReference type="CDD" id="cd05388">
    <property type="entry name" value="CobB_N"/>
    <property type="match status" value="1"/>
</dbReference>
<evidence type="ECO:0000259" key="9">
    <source>
        <dbReference type="Pfam" id="PF07685"/>
    </source>
</evidence>
<sequence length="461" mass="50132">MNPRIVIAGTGSGSGKTTVTVGLLQAFKNKGLQAQGFKCGPDYIDPSYHTAVTGRASRNTDSWMLGEEGMKDVFRRGSGDADISVIEGVMGMYDGKSPTSDQGSTAEVSQMLEAPVILVVNISSMARSAAAIVKGFQSLSDSSRIAGVLLNMAGSEGHAKLCQTAIEQECNVPVVGFLLRGDAPAIPERHLGLIPAIERGELDSFFAELGTVMAERIDLDRIYEIAASAPDREWPVRKPVEPKHHAVIAVAYDAAFNFYYPENLELLEESGAELVYFKPLADEPLPSQADGLYIGGGFPEEFAEELAGNQKTKTSIREALKEKLPVYAECGGYMYLGDTLTTTDGIPHEMLGIIPVAVTMQTKLASLGYREITALDDSVIMRRGTVAKGHEFHYSTAEEKADWPPHHEVKAMRGTKQEGYYTDHITAGYTHLHFGSNPSIPARFVEKAAAWREKKENKQQV</sequence>
<dbReference type="HAMAP" id="MF_00027">
    <property type="entry name" value="CobB_CbiA"/>
    <property type="match status" value="1"/>
</dbReference>
<dbReference type="EMBL" id="RAPK01000006">
    <property type="protein sequence ID" value="RKD76208.1"/>
    <property type="molecule type" value="Genomic_DNA"/>
</dbReference>
<feature type="active site" description="Nucleophile" evidence="7">
    <location>
        <position position="330"/>
    </location>
</feature>
<feature type="domain" description="CobB/CobQ-like glutamine amidotransferase" evidence="9">
    <location>
        <begin position="248"/>
        <end position="437"/>
    </location>
</feature>
<evidence type="ECO:0000256" key="2">
    <source>
        <dbReference type="ARBA" id="ARBA00022598"/>
    </source>
</evidence>
<dbReference type="EC" id="6.3.5.11" evidence="7"/>
<evidence type="ECO:0000256" key="3">
    <source>
        <dbReference type="ARBA" id="ARBA00022741"/>
    </source>
</evidence>
<dbReference type="NCBIfam" id="NF002204">
    <property type="entry name" value="PRK01077.1"/>
    <property type="match status" value="1"/>
</dbReference>
<dbReference type="InterPro" id="IPR027417">
    <property type="entry name" value="P-loop_NTPase"/>
</dbReference>
<reference evidence="10 11" key="1">
    <citation type="submission" date="2018-09" db="EMBL/GenBank/DDBJ databases">
        <title>Genomic Encyclopedia of Archaeal and Bacterial Type Strains, Phase II (KMG-II): from individual species to whole genera.</title>
        <authorList>
            <person name="Goeker M."/>
        </authorList>
    </citation>
    <scope>NUCLEOTIDE SEQUENCE [LARGE SCALE GENOMIC DNA]</scope>
    <source>
        <strain evidence="10 11">DSM 17008</strain>
    </source>
</reference>
<evidence type="ECO:0000256" key="4">
    <source>
        <dbReference type="ARBA" id="ARBA00022840"/>
    </source>
</evidence>